<dbReference type="EMBL" id="MN739294">
    <property type="protein sequence ID" value="QHS97369.1"/>
    <property type="molecule type" value="Genomic_DNA"/>
</dbReference>
<feature type="transmembrane region" description="Helical" evidence="1">
    <location>
        <begin position="102"/>
        <end position="119"/>
    </location>
</feature>
<feature type="transmembrane region" description="Helical" evidence="1">
    <location>
        <begin position="32"/>
        <end position="50"/>
    </location>
</feature>
<evidence type="ECO:0000256" key="1">
    <source>
        <dbReference type="SAM" id="Phobius"/>
    </source>
</evidence>
<keyword evidence="1" id="KW-0812">Transmembrane</keyword>
<name>A0A6C0C0S6_9ZZZZ</name>
<accession>A0A6C0C0S6</accession>
<dbReference type="AlphaFoldDB" id="A0A6C0C0S6"/>
<organism evidence="2">
    <name type="scientific">viral metagenome</name>
    <dbReference type="NCBI Taxonomy" id="1070528"/>
    <lineage>
        <taxon>unclassified sequences</taxon>
        <taxon>metagenomes</taxon>
        <taxon>organismal metagenomes</taxon>
    </lineage>
</organism>
<keyword evidence="1" id="KW-1133">Transmembrane helix</keyword>
<protein>
    <submittedName>
        <fullName evidence="2">Uncharacterized protein</fullName>
    </submittedName>
</protein>
<keyword evidence="1" id="KW-0472">Membrane</keyword>
<feature type="transmembrane region" description="Helical" evidence="1">
    <location>
        <begin position="7"/>
        <end position="26"/>
    </location>
</feature>
<proteinExistence type="predicted"/>
<sequence length="128" mass="15650">MLQYLSYPIDLAHFIFLFFPIIIYFFHFPNSIVQIMFLISALVPLSWYFYDHKCVFSVISSNLRQETEENELNFSERYLQKFYYLIQKLLGLKLDNDGFNKAIFIHWIVNMILLWYYLFVLKCECVFH</sequence>
<evidence type="ECO:0000313" key="2">
    <source>
        <dbReference type="EMBL" id="QHS97369.1"/>
    </source>
</evidence>
<reference evidence="2" key="1">
    <citation type="journal article" date="2020" name="Nature">
        <title>Giant virus diversity and host interactions through global metagenomics.</title>
        <authorList>
            <person name="Schulz F."/>
            <person name="Roux S."/>
            <person name="Paez-Espino D."/>
            <person name="Jungbluth S."/>
            <person name="Walsh D.A."/>
            <person name="Denef V.J."/>
            <person name="McMahon K.D."/>
            <person name="Konstantinidis K.T."/>
            <person name="Eloe-Fadrosh E.A."/>
            <person name="Kyrpides N.C."/>
            <person name="Woyke T."/>
        </authorList>
    </citation>
    <scope>NUCLEOTIDE SEQUENCE</scope>
    <source>
        <strain evidence="2">GVMAG-M-3300020169-51</strain>
    </source>
</reference>